<dbReference type="AlphaFoldDB" id="A0A3A8QSK3"/>
<accession>A0A3A8QSK3</accession>
<name>A0A3A8QSK3_9BACT</name>
<evidence type="ECO:0000313" key="3">
    <source>
        <dbReference type="EMBL" id="RKH70728.1"/>
    </source>
</evidence>
<dbReference type="EMBL" id="RAWK01000040">
    <property type="protein sequence ID" value="RKH70728.1"/>
    <property type="molecule type" value="Genomic_DNA"/>
</dbReference>
<dbReference type="Proteomes" id="UP000267003">
    <property type="component" value="Unassembled WGS sequence"/>
</dbReference>
<gene>
    <name evidence="3" type="ORF">D7W81_08790</name>
</gene>
<keyword evidence="4" id="KW-1185">Reference proteome</keyword>
<protein>
    <submittedName>
        <fullName evidence="3">Uncharacterized protein</fullName>
    </submittedName>
</protein>
<keyword evidence="2" id="KW-1133">Transmembrane helix</keyword>
<keyword evidence="2" id="KW-0472">Membrane</keyword>
<dbReference type="Pfam" id="PF13289">
    <property type="entry name" value="SIR2_2"/>
    <property type="match status" value="1"/>
</dbReference>
<reference evidence="4" key="1">
    <citation type="submission" date="2018-09" db="EMBL/GenBank/DDBJ databases">
        <authorList>
            <person name="Livingstone P.G."/>
            <person name="Whitworth D.E."/>
        </authorList>
    </citation>
    <scope>NUCLEOTIDE SEQUENCE [LARGE SCALE GENOMIC DNA]</scope>
    <source>
        <strain evidence="4">AB050A</strain>
    </source>
</reference>
<feature type="transmembrane region" description="Helical" evidence="2">
    <location>
        <begin position="122"/>
        <end position="139"/>
    </location>
</feature>
<sequence length="376" mass="42056">MIHDDSSTRMLLRSIIRASSDFDAFCIDFFSDVYARFSSGMDRVERENQLLHLIPAEKIIAALKKRYAEQMERVERSESTGTPLGPPAVSTPIHSDLPMETPPPLSDPALEELRKAYRDKNLIAFVGAGLSAAAGLPLWRQLAELLRDHARDRTVSKDQLDEIQVLIDKERFIDALSALKSALGGGEFCKVIEMQLDDAGRQLPEVAKALAALGLATPGPTLRAVLTTNVDHLLERAFEGRWPALARATGDIAQRRHYILKVHGTLIDRGSWVFTREDYDRSMYADPQLQAAFSALFRTCPILFLGYGLADDDFDQVLAHVRALSGDHSPRHFALVDAKTMRPNRQRLLENAGLRLIPYPTGKHGQVIEVLRWLRS</sequence>
<comment type="caution">
    <text evidence="3">The sequence shown here is derived from an EMBL/GenBank/DDBJ whole genome shotgun (WGS) entry which is preliminary data.</text>
</comment>
<feature type="region of interest" description="Disordered" evidence="1">
    <location>
        <begin position="72"/>
        <end position="108"/>
    </location>
</feature>
<evidence type="ECO:0000313" key="4">
    <source>
        <dbReference type="Proteomes" id="UP000267003"/>
    </source>
</evidence>
<keyword evidence="2" id="KW-0812">Transmembrane</keyword>
<dbReference type="Gene3D" id="3.40.50.1220">
    <property type="entry name" value="TPP-binding domain"/>
    <property type="match status" value="1"/>
</dbReference>
<dbReference type="RefSeq" id="WP_120554884.1">
    <property type="nucleotide sequence ID" value="NZ_RAWK01000040.1"/>
</dbReference>
<dbReference type="OrthoDB" id="5494324at2"/>
<organism evidence="3 4">
    <name type="scientific">Corallococcus aberystwythensis</name>
    <dbReference type="NCBI Taxonomy" id="2316722"/>
    <lineage>
        <taxon>Bacteria</taxon>
        <taxon>Pseudomonadati</taxon>
        <taxon>Myxococcota</taxon>
        <taxon>Myxococcia</taxon>
        <taxon>Myxococcales</taxon>
        <taxon>Cystobacterineae</taxon>
        <taxon>Myxococcaceae</taxon>
        <taxon>Corallococcus</taxon>
    </lineage>
</organism>
<dbReference type="SUPFAM" id="SSF52467">
    <property type="entry name" value="DHS-like NAD/FAD-binding domain"/>
    <property type="match status" value="1"/>
</dbReference>
<evidence type="ECO:0000256" key="1">
    <source>
        <dbReference type="SAM" id="MobiDB-lite"/>
    </source>
</evidence>
<evidence type="ECO:0000256" key="2">
    <source>
        <dbReference type="SAM" id="Phobius"/>
    </source>
</evidence>
<proteinExistence type="predicted"/>
<dbReference type="InterPro" id="IPR029035">
    <property type="entry name" value="DHS-like_NAD/FAD-binding_dom"/>
</dbReference>